<comment type="similarity">
    <text evidence="3">Belongs to the VTA1 family.</text>
</comment>
<feature type="region of interest" description="Disordered" evidence="9">
    <location>
        <begin position="135"/>
        <end position="161"/>
    </location>
</feature>
<keyword evidence="4" id="KW-0813">Transport</keyword>
<keyword evidence="5" id="KW-0963">Cytoplasm</keyword>
<dbReference type="Pfam" id="PF04652">
    <property type="entry name" value="Vta1"/>
    <property type="match status" value="1"/>
</dbReference>
<keyword evidence="13" id="KW-1185">Reference proteome</keyword>
<dbReference type="InterPro" id="IPR023175">
    <property type="entry name" value="Vta1/CALS_N_sf"/>
</dbReference>
<evidence type="ECO:0000259" key="10">
    <source>
        <dbReference type="Pfam" id="PF04652"/>
    </source>
</evidence>
<feature type="compositionally biased region" description="Low complexity" evidence="9">
    <location>
        <begin position="726"/>
        <end position="737"/>
    </location>
</feature>
<dbReference type="InterPro" id="IPR044538">
    <property type="entry name" value="Vta1-like"/>
</dbReference>
<evidence type="ECO:0000256" key="1">
    <source>
        <dbReference type="ARBA" id="ARBA00004481"/>
    </source>
</evidence>
<proteinExistence type="inferred from homology"/>
<keyword evidence="8" id="KW-0472">Membrane</keyword>
<evidence type="ECO:0000256" key="6">
    <source>
        <dbReference type="ARBA" id="ARBA00022753"/>
    </source>
</evidence>
<dbReference type="PANTHER" id="PTHR46009">
    <property type="entry name" value="VACUOLAR PROTEIN SORTING-ASSOCIATED PROTEIN VTA1 HOMOLOG"/>
    <property type="match status" value="1"/>
</dbReference>
<dbReference type="STRING" id="286115.A0A507CVW6"/>
<dbReference type="GO" id="GO:0015031">
    <property type="term" value="P:protein transport"/>
    <property type="evidence" value="ECO:0007669"/>
    <property type="project" value="UniProtKB-KW"/>
</dbReference>
<evidence type="ECO:0000256" key="8">
    <source>
        <dbReference type="ARBA" id="ARBA00023136"/>
    </source>
</evidence>
<sequence>MSFPAKLYEELSPEARKGFDLLSFFFPIDKDEAQDKPFFDADIDSASDSHPSPPWTIPVAGLPPIYDDVDGSHRKRTRLTKSYCSDDDYDDIQHHVPHDIAYTESPSNEYLDTIKKAHTVLQSICKRLVLQQQREQEQEKNADPDDSSSSSQEEEEVDKSKQIQVHVSHLVQVIESLLPLPDYLMETEQWDFKNLTDEITSHLCRHFLLSSDSTVIDKRHRHNHAMNVVDLSYSSSVRVIRLLFTDKINQLHSPPSLILLSALTAVSAAKPDAVLEGVLVHVITSPDFGKIQADMVQKILRENINQELYPAFLEKILESSAKHFHLPVTATQQRAGWNDTMIAVLQVLTTNTNQVIFTNLIRILERFDMPTRQRSSKFAAFISGKCSQFRNFVSQNVNQGGEKPSVLRDVIDRLKTLEVGVMTAGSIALVAPPPVLQDHLIIPIKLCTLDRMLADTREIANINQHSMAASLNPPDELKHISAYLQRSQELVNREPILSYFCKYYAVKLAIEKGTKSKEGKAFLLDLMDSLEKEKKELGTSEAITNDVVGYAHVENFALKIFLNADNEDRAGKASKKTAKTFLAASLFLELLRIFGDIEGEVDEKIKYSKFKAADIMKALREDRTPTAGPPDTFGQPDDGFAGGSATGIPPKSLDDAFGAYTETSPPSAGVQQYRRNASAPASPTFPSPPSQLPTHSDSNTPSTTYYQSPQFGSGFHAINQPPSVPSGPVSISSSNPYSYPPTTPTVDPFAPVARLPPTINNPLASTNITRPASTLLDANSGGSPLDAFQLDHKAIQNAQKMAKFAISALQYDDVTTAIDNLEKAVSMLKPLRKPR</sequence>
<evidence type="ECO:0000256" key="9">
    <source>
        <dbReference type="SAM" id="MobiDB-lite"/>
    </source>
</evidence>
<evidence type="ECO:0000256" key="4">
    <source>
        <dbReference type="ARBA" id="ARBA00022448"/>
    </source>
</evidence>
<dbReference type="Gene3D" id="1.20.5.420">
    <property type="entry name" value="Immunoglobulin FC, subunit C"/>
    <property type="match status" value="1"/>
</dbReference>
<protein>
    <recommendedName>
        <fullName evidence="14">Vta1 C-terminal domain-containing protein</fullName>
    </recommendedName>
</protein>
<evidence type="ECO:0000256" key="7">
    <source>
        <dbReference type="ARBA" id="ARBA00022927"/>
    </source>
</evidence>
<evidence type="ECO:0000256" key="3">
    <source>
        <dbReference type="ARBA" id="ARBA00007895"/>
    </source>
</evidence>
<dbReference type="VEuPathDB" id="FungiDB:SeMB42_g04751"/>
<dbReference type="Gene3D" id="1.25.40.270">
    <property type="entry name" value="Vacuolar protein sorting-associated protein vta1"/>
    <property type="match status" value="1"/>
</dbReference>
<dbReference type="EMBL" id="QEAN01000202">
    <property type="protein sequence ID" value="TPX43347.1"/>
    <property type="molecule type" value="Genomic_DNA"/>
</dbReference>
<feature type="domain" description="Vta1/callose synthase N-terminal" evidence="10">
    <location>
        <begin position="480"/>
        <end position="621"/>
    </location>
</feature>
<dbReference type="GO" id="GO:0005771">
    <property type="term" value="C:multivesicular body"/>
    <property type="evidence" value="ECO:0007669"/>
    <property type="project" value="TreeGrafter"/>
</dbReference>
<dbReference type="Proteomes" id="UP000317494">
    <property type="component" value="Unassembled WGS sequence"/>
</dbReference>
<evidence type="ECO:0000256" key="5">
    <source>
        <dbReference type="ARBA" id="ARBA00022490"/>
    </source>
</evidence>
<feature type="region of interest" description="Disordered" evidence="9">
    <location>
        <begin position="40"/>
        <end position="61"/>
    </location>
</feature>
<evidence type="ECO:0008006" key="14">
    <source>
        <dbReference type="Google" id="ProtNLM"/>
    </source>
</evidence>
<dbReference type="InterPro" id="IPR039431">
    <property type="entry name" value="Vta1/CALS_N"/>
</dbReference>
<evidence type="ECO:0000313" key="13">
    <source>
        <dbReference type="Proteomes" id="UP000317494"/>
    </source>
</evidence>
<organism evidence="12 13">
    <name type="scientific">Synchytrium endobioticum</name>
    <dbReference type="NCBI Taxonomy" id="286115"/>
    <lineage>
        <taxon>Eukaryota</taxon>
        <taxon>Fungi</taxon>
        <taxon>Fungi incertae sedis</taxon>
        <taxon>Chytridiomycota</taxon>
        <taxon>Chytridiomycota incertae sedis</taxon>
        <taxon>Chytridiomycetes</taxon>
        <taxon>Synchytriales</taxon>
        <taxon>Synchytriaceae</taxon>
        <taxon>Synchytrium</taxon>
    </lineage>
</organism>
<keyword evidence="7" id="KW-0653">Protein transport</keyword>
<dbReference type="GO" id="GO:0032511">
    <property type="term" value="P:late endosome to vacuole transport via multivesicular body sorting pathway"/>
    <property type="evidence" value="ECO:0007669"/>
    <property type="project" value="InterPro"/>
</dbReference>
<dbReference type="AlphaFoldDB" id="A0A507CVW6"/>
<dbReference type="PANTHER" id="PTHR46009:SF1">
    <property type="entry name" value="VACUOLAR PROTEIN SORTING-ASSOCIATED PROTEIN VTA1 HOMOLOG"/>
    <property type="match status" value="1"/>
</dbReference>
<gene>
    <name evidence="12" type="ORF">SeMB42_g04751</name>
</gene>
<dbReference type="InterPro" id="IPR041212">
    <property type="entry name" value="Vta1_C"/>
</dbReference>
<dbReference type="Gene3D" id="1.25.40.480">
    <property type="match status" value="1"/>
</dbReference>
<name>A0A507CVW6_9FUNG</name>
<comment type="subcellular location">
    <subcellularLocation>
        <location evidence="2">Cytoplasm</location>
    </subcellularLocation>
    <subcellularLocation>
        <location evidence="1">Endosome membrane</location>
        <topology evidence="1">Peripheral membrane protein</topology>
    </subcellularLocation>
</comment>
<reference evidence="12 13" key="1">
    <citation type="journal article" date="2019" name="Sci. Rep.">
        <title>Comparative genomics of chytrid fungi reveal insights into the obligate biotrophic and pathogenic lifestyle of Synchytrium endobioticum.</title>
        <authorList>
            <person name="van de Vossenberg B.T.L.H."/>
            <person name="Warris S."/>
            <person name="Nguyen H.D.T."/>
            <person name="van Gent-Pelzer M.P.E."/>
            <person name="Joly D.L."/>
            <person name="van de Geest H.C."/>
            <person name="Bonants P.J.M."/>
            <person name="Smith D.S."/>
            <person name="Levesque C.A."/>
            <person name="van der Lee T.A.J."/>
        </authorList>
    </citation>
    <scope>NUCLEOTIDE SEQUENCE [LARGE SCALE GENOMIC DNA]</scope>
    <source>
        <strain evidence="12 13">MB42</strain>
    </source>
</reference>
<evidence type="ECO:0000313" key="12">
    <source>
        <dbReference type="EMBL" id="TPX43347.1"/>
    </source>
</evidence>
<feature type="compositionally biased region" description="Polar residues" evidence="9">
    <location>
        <begin position="692"/>
        <end position="711"/>
    </location>
</feature>
<accession>A0A507CVW6</accession>
<comment type="caution">
    <text evidence="12">The sequence shown here is derived from an EMBL/GenBank/DDBJ whole genome shotgun (WGS) entry which is preliminary data.</text>
</comment>
<feature type="compositionally biased region" description="Polar residues" evidence="9">
    <location>
        <begin position="661"/>
        <end position="675"/>
    </location>
</feature>
<keyword evidence="6" id="KW-0967">Endosome</keyword>
<evidence type="ECO:0000256" key="2">
    <source>
        <dbReference type="ARBA" id="ARBA00004496"/>
    </source>
</evidence>
<dbReference type="GO" id="GO:0010008">
    <property type="term" value="C:endosome membrane"/>
    <property type="evidence" value="ECO:0007669"/>
    <property type="project" value="UniProtKB-SubCell"/>
</dbReference>
<feature type="region of interest" description="Disordered" evidence="9">
    <location>
        <begin position="622"/>
        <end position="738"/>
    </location>
</feature>
<feature type="domain" description="Vta1 C-terminal" evidence="11">
    <location>
        <begin position="793"/>
        <end position="828"/>
    </location>
</feature>
<dbReference type="Pfam" id="PF18097">
    <property type="entry name" value="Vta1_C"/>
    <property type="match status" value="1"/>
</dbReference>
<evidence type="ECO:0000259" key="11">
    <source>
        <dbReference type="Pfam" id="PF18097"/>
    </source>
</evidence>